<reference evidence="3 4" key="1">
    <citation type="submission" date="2019-04" db="EMBL/GenBank/DDBJ databases">
        <title>An improved genome assembly and genetic linkage map for asparagus bean, Vigna unguiculata ssp. sesquipedialis.</title>
        <authorList>
            <person name="Xia Q."/>
            <person name="Zhang R."/>
            <person name="Dong Y."/>
        </authorList>
    </citation>
    <scope>NUCLEOTIDE SEQUENCE [LARGE SCALE GENOMIC DNA]</scope>
    <source>
        <tissue evidence="3">Leaf</tissue>
    </source>
</reference>
<feature type="region of interest" description="Disordered" evidence="2">
    <location>
        <begin position="437"/>
        <end position="484"/>
    </location>
</feature>
<feature type="region of interest" description="Disordered" evidence="2">
    <location>
        <begin position="366"/>
        <end position="395"/>
    </location>
</feature>
<dbReference type="PANTHER" id="PTHR48435">
    <property type="entry name" value="POLYPROTEIN"/>
    <property type="match status" value="1"/>
</dbReference>
<evidence type="ECO:0000313" key="3">
    <source>
        <dbReference type="EMBL" id="QCD93388.1"/>
    </source>
</evidence>
<dbReference type="AlphaFoldDB" id="A0A4D6LYI0"/>
<accession>A0A4D6LYI0</accession>
<feature type="compositionally biased region" description="Acidic residues" evidence="2">
    <location>
        <begin position="54"/>
        <end position="66"/>
    </location>
</feature>
<feature type="region of interest" description="Disordered" evidence="2">
    <location>
        <begin position="274"/>
        <end position="303"/>
    </location>
</feature>
<sequence>MMIQPCTKEGKIPIWGVQPNGTPIFTDKINGHFIWDADPDMCDPDCDCHHDYDDSSDEEEEGDDDNPGSCKPSPPPHGRSPPADRSWIGLHQQNLPDPFWKQKRCLEILGRYPSLPRLPIPFGPEGRLKPLSQAEEVLNWQTENAKAQNNILKRIDARVSRLSTYIEETDGRLLHLSERMQKHYQHLSLEISRLENEWKITSFGKASDEKEREIRKLKSQIQELDEIIARKEKQLYYPDPYAFVPSLLPSTRISSFHPPYQSSPWVLPTASAHRTRKQPEIPGLKKTSSTNPEKEREVFQDSQDPYSQLTIEACISPHLTPSEYTSSEYDTEESLLDINKEEEQGKHFLDILMANTSSTRHERIYESPEEEEEVSSFPPRGDSQRPISGPWFTLDDITPDQWRKRLIDQAPQGNTTRGESYSRVLLPQKFYIPEEQFQISRDLGGPEEDKEDFDSWVPAEHEGDTMESDTDPNLSPSHEPIFKD</sequence>
<evidence type="ECO:0000256" key="2">
    <source>
        <dbReference type="SAM" id="MobiDB-lite"/>
    </source>
</evidence>
<name>A0A4D6LYI0_VIGUN</name>
<evidence type="ECO:0000256" key="1">
    <source>
        <dbReference type="SAM" id="Coils"/>
    </source>
</evidence>
<proteinExistence type="predicted"/>
<keyword evidence="4" id="KW-1185">Reference proteome</keyword>
<dbReference type="Proteomes" id="UP000501690">
    <property type="component" value="Linkage Group LG5"/>
</dbReference>
<feature type="compositionally biased region" description="Acidic residues" evidence="2">
    <location>
        <begin position="445"/>
        <end position="454"/>
    </location>
</feature>
<protein>
    <submittedName>
        <fullName evidence="3">Uncharacterized protein</fullName>
    </submittedName>
</protein>
<organism evidence="3 4">
    <name type="scientific">Vigna unguiculata</name>
    <name type="common">Cowpea</name>
    <dbReference type="NCBI Taxonomy" id="3917"/>
    <lineage>
        <taxon>Eukaryota</taxon>
        <taxon>Viridiplantae</taxon>
        <taxon>Streptophyta</taxon>
        <taxon>Embryophyta</taxon>
        <taxon>Tracheophyta</taxon>
        <taxon>Spermatophyta</taxon>
        <taxon>Magnoliopsida</taxon>
        <taxon>eudicotyledons</taxon>
        <taxon>Gunneridae</taxon>
        <taxon>Pentapetalae</taxon>
        <taxon>rosids</taxon>
        <taxon>fabids</taxon>
        <taxon>Fabales</taxon>
        <taxon>Fabaceae</taxon>
        <taxon>Papilionoideae</taxon>
        <taxon>50 kb inversion clade</taxon>
        <taxon>NPAAA clade</taxon>
        <taxon>indigoferoid/millettioid clade</taxon>
        <taxon>Phaseoleae</taxon>
        <taxon>Vigna</taxon>
    </lineage>
</organism>
<dbReference type="EMBL" id="CP039349">
    <property type="protein sequence ID" value="QCD93388.1"/>
    <property type="molecule type" value="Genomic_DNA"/>
</dbReference>
<feature type="region of interest" description="Disordered" evidence="2">
    <location>
        <begin position="52"/>
        <end position="86"/>
    </location>
</feature>
<dbReference type="InterPro" id="IPR053098">
    <property type="entry name" value="Petuviruses_polyprotein"/>
</dbReference>
<feature type="coiled-coil region" evidence="1">
    <location>
        <begin position="177"/>
        <end position="234"/>
    </location>
</feature>
<dbReference type="PANTHER" id="PTHR48435:SF1">
    <property type="entry name" value="POLYPROTEIN"/>
    <property type="match status" value="1"/>
</dbReference>
<gene>
    <name evidence="3" type="ORF">DEO72_LG5g1463</name>
</gene>
<evidence type="ECO:0000313" key="4">
    <source>
        <dbReference type="Proteomes" id="UP000501690"/>
    </source>
</evidence>
<keyword evidence="1" id="KW-0175">Coiled coil</keyword>